<keyword evidence="2" id="KW-1133">Transmembrane helix</keyword>
<name>A0A024FY89_9STRA</name>
<evidence type="ECO:0000313" key="4">
    <source>
        <dbReference type="Proteomes" id="UP000053237"/>
    </source>
</evidence>
<dbReference type="Proteomes" id="UP000053237">
    <property type="component" value="Unassembled WGS sequence"/>
</dbReference>
<keyword evidence="4" id="KW-1185">Reference proteome</keyword>
<accession>A0A024FY89</accession>
<comment type="caution">
    <text evidence="3">The sequence shown here is derived from an EMBL/GenBank/DDBJ whole genome shotgun (WGS) entry which is preliminary data.</text>
</comment>
<proteinExistence type="predicted"/>
<dbReference type="EMBL" id="CAIX01000002">
    <property type="protein sequence ID" value="CCI39554.1"/>
    <property type="molecule type" value="Genomic_DNA"/>
</dbReference>
<sequence>MSNCSTQAASLSQIPENHCVLQFTSPKIKYNEKVYAKWNSVVHPTKVTESPEDEISVTGIQLAQPLIWTQAYSKQYTQCNPPFSNMNGIPWAKHGSPQDSMGKMAETESSNDQENYPITPIENYSPNYWMQQRENLRAQRETTNRQRALSRVGCCSSIAVTSANMSRKRQTMALVFGLPIISLSIYLLVLLFNRSALPLTLYTRYVQTAASSTWRASSNYNYIKKRESKI</sequence>
<evidence type="ECO:0000313" key="3">
    <source>
        <dbReference type="EMBL" id="CCI39554.1"/>
    </source>
</evidence>
<evidence type="ECO:0000256" key="1">
    <source>
        <dbReference type="SAM" id="MobiDB-lite"/>
    </source>
</evidence>
<dbReference type="AlphaFoldDB" id="A0A024FY89"/>
<feature type="region of interest" description="Disordered" evidence="1">
    <location>
        <begin position="92"/>
        <end position="117"/>
    </location>
</feature>
<gene>
    <name evidence="3" type="ORF">BN9_003370</name>
</gene>
<dbReference type="InParanoid" id="A0A024FY89"/>
<evidence type="ECO:0000256" key="2">
    <source>
        <dbReference type="SAM" id="Phobius"/>
    </source>
</evidence>
<feature type="transmembrane region" description="Helical" evidence="2">
    <location>
        <begin position="172"/>
        <end position="192"/>
    </location>
</feature>
<reference evidence="3 4" key="1">
    <citation type="submission" date="2012-05" db="EMBL/GenBank/DDBJ databases">
        <title>Recombination and specialization in a pathogen metapopulation.</title>
        <authorList>
            <person name="Gardiner A."/>
            <person name="Kemen E."/>
            <person name="Schultz-Larsen T."/>
            <person name="MacLean D."/>
            <person name="Van Oosterhout C."/>
            <person name="Jones J.D.G."/>
        </authorList>
    </citation>
    <scope>NUCLEOTIDE SEQUENCE [LARGE SCALE GENOMIC DNA]</scope>
    <source>
        <strain evidence="3 4">Ac Nc2</strain>
    </source>
</reference>
<organism evidence="3 4">
    <name type="scientific">Albugo candida</name>
    <dbReference type="NCBI Taxonomy" id="65357"/>
    <lineage>
        <taxon>Eukaryota</taxon>
        <taxon>Sar</taxon>
        <taxon>Stramenopiles</taxon>
        <taxon>Oomycota</taxon>
        <taxon>Peronosporomycetes</taxon>
        <taxon>Albuginales</taxon>
        <taxon>Albuginaceae</taxon>
        <taxon>Albugo</taxon>
    </lineage>
</organism>
<keyword evidence="2" id="KW-0472">Membrane</keyword>
<protein>
    <submittedName>
        <fullName evidence="3">Uncharacterized protein</fullName>
    </submittedName>
</protein>
<feature type="compositionally biased region" description="Polar residues" evidence="1">
    <location>
        <begin position="107"/>
        <end position="117"/>
    </location>
</feature>
<keyword evidence="2" id="KW-0812">Transmembrane</keyword>